<evidence type="ECO:0000313" key="5">
    <source>
        <dbReference type="EMBL" id="SFA90273.1"/>
    </source>
</evidence>
<protein>
    <submittedName>
        <fullName evidence="5">23S rRNA m(1)G-748 methyltransferase</fullName>
    </submittedName>
</protein>
<evidence type="ECO:0000259" key="4">
    <source>
        <dbReference type="Pfam" id="PF21302"/>
    </source>
</evidence>
<feature type="binding site" evidence="1">
    <location>
        <position position="41"/>
    </location>
    <ligand>
        <name>Zn(2+)</name>
        <dbReference type="ChEBI" id="CHEBI:29105"/>
    </ligand>
</feature>
<dbReference type="GO" id="GO:0032259">
    <property type="term" value="P:methylation"/>
    <property type="evidence" value="ECO:0007669"/>
    <property type="project" value="UniProtKB-KW"/>
</dbReference>
<keyword evidence="2" id="KW-0949">S-adenosyl-L-methionine</keyword>
<evidence type="ECO:0000259" key="3">
    <source>
        <dbReference type="Pfam" id="PF13649"/>
    </source>
</evidence>
<keyword evidence="6" id="KW-1185">Reference proteome</keyword>
<dbReference type="EMBL" id="FOKG01000002">
    <property type="protein sequence ID" value="SFA90273.1"/>
    <property type="molecule type" value="Genomic_DNA"/>
</dbReference>
<dbReference type="GO" id="GO:0008168">
    <property type="term" value="F:methyltransferase activity"/>
    <property type="evidence" value="ECO:0007669"/>
    <property type="project" value="UniProtKB-KW"/>
</dbReference>
<evidence type="ECO:0000313" key="6">
    <source>
        <dbReference type="Proteomes" id="UP000243799"/>
    </source>
</evidence>
<dbReference type="PANTHER" id="PTHR42912">
    <property type="entry name" value="METHYLTRANSFERASE"/>
    <property type="match status" value="1"/>
</dbReference>
<evidence type="ECO:0000256" key="1">
    <source>
        <dbReference type="PIRSR" id="PIRSR018249-1"/>
    </source>
</evidence>
<evidence type="ECO:0000256" key="2">
    <source>
        <dbReference type="PIRSR" id="PIRSR018249-2"/>
    </source>
</evidence>
<dbReference type="Pfam" id="PF21302">
    <property type="entry name" value="Zn_ribbon_RlmA"/>
    <property type="match status" value="1"/>
</dbReference>
<dbReference type="InterPro" id="IPR016718">
    <property type="entry name" value="rRNA_m1G-MeTrfase_A_prd"/>
</dbReference>
<dbReference type="InterPro" id="IPR041698">
    <property type="entry name" value="Methyltransf_25"/>
</dbReference>
<gene>
    <name evidence="5" type="ORF">SAMN05216266_10297</name>
</gene>
<dbReference type="Proteomes" id="UP000243799">
    <property type="component" value="Unassembled WGS sequence"/>
</dbReference>
<keyword evidence="1" id="KW-0479">Metal-binding</keyword>
<sequence>MTTTGSGGRGLPSATVAALRCSVCADELGQDGLALRCPRGHSFDLAKQGYVNLRRAGVDAGTADTPEMVAARVAFLGSGHYAPLSQSLTATAAGLAPGLVLDAGAGTGHYLAEVLDAVPDATGLALDVSAAALKRAARAHPRIGAVVWNLWQDWPVASGAADLVLNVFAPRNAAEFHRVLRPGGTLLVASPGPGHLAELATALGLLDVDQDKEQRLDSTLGGHFELADRIERGTRLVLEPEQARQAVLMGPNAHHLHRDGLGERLAALTEPVTTTASFVVSTYRPRAEAVTR</sequence>
<feature type="binding site" evidence="2">
    <location>
        <position position="81"/>
    </location>
    <ligand>
        <name>S-adenosyl-L-methionine</name>
        <dbReference type="ChEBI" id="CHEBI:59789"/>
    </ligand>
</feature>
<dbReference type="OrthoDB" id="108476at2"/>
<reference evidence="6" key="1">
    <citation type="submission" date="2016-10" db="EMBL/GenBank/DDBJ databases">
        <authorList>
            <person name="Varghese N."/>
            <person name="Submissions S."/>
        </authorList>
    </citation>
    <scope>NUCLEOTIDE SEQUENCE [LARGE SCALE GENOMIC DNA]</scope>
    <source>
        <strain evidence="6">CGMCC 4.3568</strain>
    </source>
</reference>
<dbReference type="SUPFAM" id="SSF53335">
    <property type="entry name" value="S-adenosyl-L-methionine-dependent methyltransferases"/>
    <property type="match status" value="1"/>
</dbReference>
<dbReference type="Pfam" id="PF13649">
    <property type="entry name" value="Methyltransf_25"/>
    <property type="match status" value="1"/>
</dbReference>
<dbReference type="CDD" id="cd02440">
    <property type="entry name" value="AdoMet_MTases"/>
    <property type="match status" value="1"/>
</dbReference>
<feature type="domain" description="23S rRNA (guanine(745)-N(1))-methyltransferase N-terminal" evidence="4">
    <location>
        <begin position="20"/>
        <end position="53"/>
    </location>
</feature>
<dbReference type="AlphaFoldDB" id="A0A1I0WQM9"/>
<dbReference type="PIRSF" id="PIRSF018249">
    <property type="entry name" value="MyrA_prd"/>
    <property type="match status" value="1"/>
</dbReference>
<feature type="binding site" evidence="2">
    <location>
        <position position="195"/>
    </location>
    <ligand>
        <name>S-adenosyl-L-methionine</name>
        <dbReference type="ChEBI" id="CHEBI:59789"/>
    </ligand>
</feature>
<accession>A0A1I0WQM9</accession>
<dbReference type="InterPro" id="IPR029063">
    <property type="entry name" value="SAM-dependent_MTases_sf"/>
</dbReference>
<dbReference type="InterPro" id="IPR048647">
    <property type="entry name" value="RlmA_N"/>
</dbReference>
<feature type="binding site" evidence="1">
    <location>
        <position position="37"/>
    </location>
    <ligand>
        <name>Zn(2+)</name>
        <dbReference type="ChEBI" id="CHEBI:29105"/>
    </ligand>
</feature>
<keyword evidence="5" id="KW-0489">Methyltransferase</keyword>
<name>A0A1I0WQM9_9PSEU</name>
<keyword evidence="1" id="KW-0862">Zinc</keyword>
<dbReference type="RefSeq" id="WP_091670074.1">
    <property type="nucleotide sequence ID" value="NZ_FOKG01000002.1"/>
</dbReference>
<feature type="binding site" evidence="2">
    <location>
        <begin position="107"/>
        <end position="108"/>
    </location>
    <ligand>
        <name>S-adenosyl-L-methionine</name>
        <dbReference type="ChEBI" id="CHEBI:59789"/>
    </ligand>
</feature>
<organism evidence="5 6">
    <name type="scientific">Amycolatopsis marina</name>
    <dbReference type="NCBI Taxonomy" id="490629"/>
    <lineage>
        <taxon>Bacteria</taxon>
        <taxon>Bacillati</taxon>
        <taxon>Actinomycetota</taxon>
        <taxon>Actinomycetes</taxon>
        <taxon>Pseudonocardiales</taxon>
        <taxon>Pseudonocardiaceae</taxon>
        <taxon>Amycolatopsis</taxon>
    </lineage>
</organism>
<proteinExistence type="predicted"/>
<dbReference type="Gene3D" id="3.40.50.150">
    <property type="entry name" value="Vaccinia Virus protein VP39"/>
    <property type="match status" value="1"/>
</dbReference>
<dbReference type="GO" id="GO:0046872">
    <property type="term" value="F:metal ion binding"/>
    <property type="evidence" value="ECO:0007669"/>
    <property type="project" value="UniProtKB-KW"/>
</dbReference>
<dbReference type="STRING" id="490629.SAMN05216266_10297"/>
<feature type="domain" description="Methyltransferase" evidence="3">
    <location>
        <begin position="100"/>
        <end position="184"/>
    </location>
</feature>
<dbReference type="InterPro" id="IPR050508">
    <property type="entry name" value="Methyltransf_Superfamily"/>
</dbReference>
<keyword evidence="5" id="KW-0808">Transferase</keyword>
<dbReference type="PANTHER" id="PTHR42912:SF45">
    <property type="entry name" value="23S RRNA (GUANINE(745)-N(1))-METHYLTRANSFERASE"/>
    <property type="match status" value="1"/>
</dbReference>